<dbReference type="AlphaFoldDB" id="A0A9Q0S568"/>
<reference evidence="1" key="1">
    <citation type="submission" date="2022-07" db="EMBL/GenBank/DDBJ databases">
        <authorList>
            <person name="Trinca V."/>
            <person name="Uliana J.V.C."/>
            <person name="Torres T.T."/>
            <person name="Ward R.J."/>
            <person name="Monesi N."/>
        </authorList>
    </citation>
    <scope>NUCLEOTIDE SEQUENCE</scope>
    <source>
        <strain evidence="1">HSMRA1968</strain>
        <tissue evidence="1">Whole embryos</tissue>
    </source>
</reference>
<feature type="non-terminal residue" evidence="1">
    <location>
        <position position="129"/>
    </location>
</feature>
<organism evidence="1 2">
    <name type="scientific">Pseudolycoriella hygida</name>
    <dbReference type="NCBI Taxonomy" id="35572"/>
    <lineage>
        <taxon>Eukaryota</taxon>
        <taxon>Metazoa</taxon>
        <taxon>Ecdysozoa</taxon>
        <taxon>Arthropoda</taxon>
        <taxon>Hexapoda</taxon>
        <taxon>Insecta</taxon>
        <taxon>Pterygota</taxon>
        <taxon>Neoptera</taxon>
        <taxon>Endopterygota</taxon>
        <taxon>Diptera</taxon>
        <taxon>Nematocera</taxon>
        <taxon>Sciaroidea</taxon>
        <taxon>Sciaridae</taxon>
        <taxon>Pseudolycoriella</taxon>
    </lineage>
</organism>
<gene>
    <name evidence="1" type="ORF">Bhyg_09337</name>
</gene>
<accession>A0A9Q0S568</accession>
<comment type="caution">
    <text evidence="1">The sequence shown here is derived from an EMBL/GenBank/DDBJ whole genome shotgun (WGS) entry which is preliminary data.</text>
</comment>
<evidence type="ECO:0000313" key="1">
    <source>
        <dbReference type="EMBL" id="KAJ6644368.1"/>
    </source>
</evidence>
<keyword evidence="2" id="KW-1185">Reference proteome</keyword>
<evidence type="ECO:0000313" key="2">
    <source>
        <dbReference type="Proteomes" id="UP001151699"/>
    </source>
</evidence>
<sequence length="129" mass="14634">MPGASLCGPIGIIVEYDDILHEYANSRRSNVSNVELRILGTFLYKSEIMYAILVCIRGDAGVQSYPLINEAGTEAFQPKGHYFIWKLYIEPTMCEIIKKKCTIFKPLSRSEHGTFRNPDEMIASEELIN</sequence>
<dbReference type="OrthoDB" id="5972573at2759"/>
<proteinExistence type="predicted"/>
<dbReference type="EMBL" id="WJQU01000002">
    <property type="protein sequence ID" value="KAJ6644368.1"/>
    <property type="molecule type" value="Genomic_DNA"/>
</dbReference>
<protein>
    <submittedName>
        <fullName evidence="1">Uncharacterized protein</fullName>
    </submittedName>
</protein>
<name>A0A9Q0S568_9DIPT</name>
<dbReference type="Proteomes" id="UP001151699">
    <property type="component" value="Chromosome B"/>
</dbReference>